<gene>
    <name evidence="2" type="ORF">METZ01_LOCUS438424</name>
</gene>
<evidence type="ECO:0000256" key="1">
    <source>
        <dbReference type="SAM" id="Phobius"/>
    </source>
</evidence>
<evidence type="ECO:0000313" key="2">
    <source>
        <dbReference type="EMBL" id="SVD85570.1"/>
    </source>
</evidence>
<protein>
    <recommendedName>
        <fullName evidence="3">B box-type domain-containing protein</fullName>
    </recommendedName>
</protein>
<keyword evidence="1" id="KW-0812">Transmembrane</keyword>
<organism evidence="2">
    <name type="scientific">marine metagenome</name>
    <dbReference type="NCBI Taxonomy" id="408172"/>
    <lineage>
        <taxon>unclassified sequences</taxon>
        <taxon>metagenomes</taxon>
        <taxon>ecological metagenomes</taxon>
    </lineage>
</organism>
<feature type="transmembrane region" description="Helical" evidence="1">
    <location>
        <begin position="62"/>
        <end position="83"/>
    </location>
</feature>
<name>A0A382YR84_9ZZZZ</name>
<accession>A0A382YR84</accession>
<evidence type="ECO:0008006" key="3">
    <source>
        <dbReference type="Google" id="ProtNLM"/>
    </source>
</evidence>
<proteinExistence type="predicted"/>
<keyword evidence="1" id="KW-1133">Transmembrane helix</keyword>
<reference evidence="2" key="1">
    <citation type="submission" date="2018-05" db="EMBL/GenBank/DDBJ databases">
        <authorList>
            <person name="Lanie J.A."/>
            <person name="Ng W.-L."/>
            <person name="Kazmierczak K.M."/>
            <person name="Andrzejewski T.M."/>
            <person name="Davidsen T.M."/>
            <person name="Wayne K.J."/>
            <person name="Tettelin H."/>
            <person name="Glass J.I."/>
            <person name="Rusch D."/>
            <person name="Podicherti R."/>
            <person name="Tsui H.-C.T."/>
            <person name="Winkler M.E."/>
        </authorList>
    </citation>
    <scope>NUCLEOTIDE SEQUENCE</scope>
</reference>
<feature type="transmembrane region" description="Helical" evidence="1">
    <location>
        <begin position="89"/>
        <end position="111"/>
    </location>
</feature>
<keyword evidence="1" id="KW-0472">Membrane</keyword>
<dbReference type="EMBL" id="UINC01177764">
    <property type="protein sequence ID" value="SVD85570.1"/>
    <property type="molecule type" value="Genomic_DNA"/>
</dbReference>
<feature type="non-terminal residue" evidence="2">
    <location>
        <position position="123"/>
    </location>
</feature>
<dbReference type="AlphaFoldDB" id="A0A382YR84"/>
<sequence length="123" mass="13595">MEISSSCLTHPDRDKVTDCSVCGHALCPACLYYADGDPYCLSCVSMVEREFETEQKKRTRRAVLSMPVGLSIGAAAVLGWRWLMFQTAFGMMMLTPMIMIVVILGMAVLMCRIAGARSQMLFA</sequence>